<accession>A0A024TV38</accession>
<reference evidence="2" key="1">
    <citation type="submission" date="2013-12" db="EMBL/GenBank/DDBJ databases">
        <title>The Genome Sequence of Aphanomyces invadans NJM9701.</title>
        <authorList>
            <consortium name="The Broad Institute Genomics Platform"/>
            <person name="Russ C."/>
            <person name="Tyler B."/>
            <person name="van West P."/>
            <person name="Dieguez-Uribeondo J."/>
            <person name="Young S.K."/>
            <person name="Zeng Q."/>
            <person name="Gargeya S."/>
            <person name="Fitzgerald M."/>
            <person name="Abouelleil A."/>
            <person name="Alvarado L."/>
            <person name="Chapman S.B."/>
            <person name="Gainer-Dewar J."/>
            <person name="Goldberg J."/>
            <person name="Griggs A."/>
            <person name="Gujja S."/>
            <person name="Hansen M."/>
            <person name="Howarth C."/>
            <person name="Imamovic A."/>
            <person name="Ireland A."/>
            <person name="Larimer J."/>
            <person name="McCowan C."/>
            <person name="Murphy C."/>
            <person name="Pearson M."/>
            <person name="Poon T.W."/>
            <person name="Priest M."/>
            <person name="Roberts A."/>
            <person name="Saif S."/>
            <person name="Shea T."/>
            <person name="Sykes S."/>
            <person name="Wortman J."/>
            <person name="Nusbaum C."/>
            <person name="Birren B."/>
        </authorList>
    </citation>
    <scope>NUCLEOTIDE SEQUENCE [LARGE SCALE GENOMIC DNA]</scope>
    <source>
        <strain evidence="2">NJM9701</strain>
    </source>
</reference>
<gene>
    <name evidence="2" type="ORF">H310_09599</name>
</gene>
<organism evidence="2">
    <name type="scientific">Aphanomyces invadans</name>
    <dbReference type="NCBI Taxonomy" id="157072"/>
    <lineage>
        <taxon>Eukaryota</taxon>
        <taxon>Sar</taxon>
        <taxon>Stramenopiles</taxon>
        <taxon>Oomycota</taxon>
        <taxon>Saprolegniomycetes</taxon>
        <taxon>Saprolegniales</taxon>
        <taxon>Verrucalvaceae</taxon>
        <taxon>Aphanomyces</taxon>
    </lineage>
</organism>
<evidence type="ECO:0000256" key="1">
    <source>
        <dbReference type="SAM" id="Coils"/>
    </source>
</evidence>
<feature type="non-terminal residue" evidence="2">
    <location>
        <position position="312"/>
    </location>
</feature>
<feature type="coiled-coil region" evidence="1">
    <location>
        <begin position="175"/>
        <end position="237"/>
    </location>
</feature>
<dbReference type="AlphaFoldDB" id="A0A024TV38"/>
<dbReference type="RefSeq" id="XP_008873925.1">
    <property type="nucleotide sequence ID" value="XM_008875703.1"/>
</dbReference>
<proteinExistence type="predicted"/>
<dbReference type="EMBL" id="KI913973">
    <property type="protein sequence ID" value="ETV97217.1"/>
    <property type="molecule type" value="Genomic_DNA"/>
</dbReference>
<keyword evidence="1" id="KW-0175">Coiled coil</keyword>
<name>A0A024TV38_9STRA</name>
<protein>
    <submittedName>
        <fullName evidence="2">Uncharacterized protein</fullName>
    </submittedName>
</protein>
<dbReference type="GeneID" id="20086649"/>
<sequence length="312" mass="34084">MGLARSCSNLVARETGLVVERNSRVAAEAYEAALRDQLDTETRQAAETIGQLRSDLAVVNNKVDAWSKRFQTVGPASGVSWTLTAHVTSGTRHAKTSANRARAQLASAARGRDLILAEMARLENEVKRFKEAPSAALSPRPPSALAPVTEHFLRTRVRELEGELAAARSSAETSRTTVESRLDALRARAKDQEEALNKSAEVVGTLRDSNLALGQECDELRVRLDVAEQDALKANLRFADAVPTFWDWVVRQFAVEMTKQVGANAFRHRAKVGQVLATIPPRLLSKFLLAVLASSQVFRARVNHASHRSGSS</sequence>
<evidence type="ECO:0000313" key="2">
    <source>
        <dbReference type="EMBL" id="ETV97217.1"/>
    </source>
</evidence>
<dbReference type="VEuPathDB" id="FungiDB:H310_09599"/>